<dbReference type="Proteomes" id="UP000187367">
    <property type="component" value="Unassembled WGS sequence"/>
</dbReference>
<comment type="caution">
    <text evidence="2">The sequence shown here is derived from an EMBL/GenBank/DDBJ whole genome shotgun (WGS) entry which is preliminary data.</text>
</comment>
<accession>A0A1R1RZF1</accession>
<dbReference type="InterPro" id="IPR025619">
    <property type="entry name" value="YlzJ"/>
</dbReference>
<gene>
    <name evidence="2" type="ORF">BW143_05540</name>
    <name evidence="1" type="ORF">DX927_00920</name>
</gene>
<dbReference type="AlphaFoldDB" id="A0A1R1QTR2"/>
<accession>A0A1R1QTR2</accession>
<dbReference type="Pfam" id="PF14035">
    <property type="entry name" value="YlzJ"/>
    <property type="match status" value="1"/>
</dbReference>
<dbReference type="GeneID" id="92789742"/>
<organism evidence="2 3">
    <name type="scientific">Bacillus swezeyi</name>
    <dbReference type="NCBI Taxonomy" id="1925020"/>
    <lineage>
        <taxon>Bacteria</taxon>
        <taxon>Bacillati</taxon>
        <taxon>Bacillota</taxon>
        <taxon>Bacilli</taxon>
        <taxon>Bacillales</taxon>
        <taxon>Bacillaceae</taxon>
        <taxon>Bacillus</taxon>
    </lineage>
</organism>
<reference evidence="2 3" key="1">
    <citation type="submission" date="2017-01" db="EMBL/GenBank/DDBJ databases">
        <title>Bacillus phylogenomics.</title>
        <authorList>
            <person name="Dunlap C."/>
        </authorList>
    </citation>
    <scope>NUCLEOTIDE SEQUENCE [LARGE SCALE GENOMIC DNA]</scope>
    <source>
        <strain evidence="2 3">NRRL B-41282</strain>
    </source>
</reference>
<evidence type="ECO:0000313" key="4">
    <source>
        <dbReference type="Proteomes" id="UP000324326"/>
    </source>
</evidence>
<dbReference type="RefSeq" id="WP_076760575.1">
    <property type="nucleotide sequence ID" value="NZ_CP133085.1"/>
</dbReference>
<dbReference type="OrthoDB" id="1683573at2"/>
<protein>
    <submittedName>
        <fullName evidence="2">Uncharacterized protein</fullName>
    </submittedName>
</protein>
<evidence type="ECO:0000313" key="2">
    <source>
        <dbReference type="EMBL" id="OMI08056.1"/>
    </source>
</evidence>
<keyword evidence="3" id="KW-1185">Reference proteome</keyword>
<evidence type="ECO:0000313" key="3">
    <source>
        <dbReference type="Proteomes" id="UP000187367"/>
    </source>
</evidence>
<sequence>MILYTTMPQEIVFAGQSEGTNLRQIDVNGVPLLVEMNGEEARVVQVLSTNPMDFLKQETAPGQTLKLTFYK</sequence>
<dbReference type="EMBL" id="QSND01000001">
    <property type="protein sequence ID" value="KAA6452810.1"/>
    <property type="molecule type" value="Genomic_DNA"/>
</dbReference>
<reference evidence="1 4" key="2">
    <citation type="submission" date="2018-08" db="EMBL/GenBank/DDBJ databases">
        <title>Bacillus phenotypic plasticity.</title>
        <authorList>
            <person name="Hurtado E."/>
        </authorList>
    </citation>
    <scope>NUCLEOTIDE SEQUENCE [LARGE SCALE GENOMIC DNA]</scope>
    <source>
        <strain evidence="1 4">427</strain>
    </source>
</reference>
<dbReference type="EMBL" id="MTJL01000008">
    <property type="protein sequence ID" value="OMI08056.1"/>
    <property type="molecule type" value="Genomic_DNA"/>
</dbReference>
<proteinExistence type="predicted"/>
<evidence type="ECO:0000313" key="1">
    <source>
        <dbReference type="EMBL" id="KAA6452810.1"/>
    </source>
</evidence>
<name>A0A1R1QTR2_9BACI</name>
<dbReference type="Proteomes" id="UP000324326">
    <property type="component" value="Unassembled WGS sequence"/>
</dbReference>
<dbReference type="STRING" id="1925020.BTA30_07160"/>